<name>A0A645IWF0_9ZZZZ</name>
<dbReference type="InterPro" id="IPR011330">
    <property type="entry name" value="Glyco_hydro/deAcase_b/a-brl"/>
</dbReference>
<accession>A0A645IWF0</accession>
<proteinExistence type="predicted"/>
<gene>
    <name evidence="1" type="ORF">SDC9_202879</name>
</gene>
<reference evidence="1" key="1">
    <citation type="submission" date="2019-08" db="EMBL/GenBank/DDBJ databases">
        <authorList>
            <person name="Kucharzyk K."/>
            <person name="Murdoch R.W."/>
            <person name="Higgins S."/>
            <person name="Loffler F."/>
        </authorList>
    </citation>
    <scope>NUCLEOTIDE SEQUENCE</scope>
</reference>
<dbReference type="EMBL" id="VSSQ01124160">
    <property type="protein sequence ID" value="MPN55200.1"/>
    <property type="molecule type" value="Genomic_DNA"/>
</dbReference>
<dbReference type="CDD" id="cd10931">
    <property type="entry name" value="CE4_u7"/>
    <property type="match status" value="1"/>
</dbReference>
<comment type="caution">
    <text evidence="1">The sequence shown here is derived from an EMBL/GenBank/DDBJ whole genome shotgun (WGS) entry which is preliminary data.</text>
</comment>
<dbReference type="Gene3D" id="3.20.20.370">
    <property type="entry name" value="Glycoside hydrolase/deacetylase"/>
    <property type="match status" value="1"/>
</dbReference>
<evidence type="ECO:0008006" key="2">
    <source>
        <dbReference type="Google" id="ProtNLM"/>
    </source>
</evidence>
<sequence>MTLIHNRGHEIGFHGSYETYRDSVLTLKEYSALQEACVSLGIEQPIWGGRQHYLRWEAPKTWRNYAEAGLRYDTTLSYADYAGFRCGTCYPFQVYDLEKRKPLNLWEHPLTIMECSLFDKRYMNLPYHDAFDYAKKLKDACKKYRGEFVVLWHNNHFVLPEEIEFYKNLIIG</sequence>
<dbReference type="AlphaFoldDB" id="A0A645IWF0"/>
<organism evidence="1">
    <name type="scientific">bioreactor metagenome</name>
    <dbReference type="NCBI Taxonomy" id="1076179"/>
    <lineage>
        <taxon>unclassified sequences</taxon>
        <taxon>metagenomes</taxon>
        <taxon>ecological metagenomes</taxon>
    </lineage>
</organism>
<dbReference type="SUPFAM" id="SSF88713">
    <property type="entry name" value="Glycoside hydrolase/deacetylase"/>
    <property type="match status" value="1"/>
</dbReference>
<dbReference type="GO" id="GO:0005975">
    <property type="term" value="P:carbohydrate metabolic process"/>
    <property type="evidence" value="ECO:0007669"/>
    <property type="project" value="InterPro"/>
</dbReference>
<evidence type="ECO:0000313" key="1">
    <source>
        <dbReference type="EMBL" id="MPN55200.1"/>
    </source>
</evidence>
<protein>
    <recommendedName>
        <fullName evidence="2">NodB homology domain-containing protein</fullName>
    </recommendedName>
</protein>